<evidence type="ECO:0000313" key="2">
    <source>
        <dbReference type="Proteomes" id="UP001244297"/>
    </source>
</evidence>
<proteinExistence type="predicted"/>
<dbReference type="RefSeq" id="WP_238293432.1">
    <property type="nucleotide sequence ID" value="NZ_BPQS01000069.1"/>
</dbReference>
<keyword evidence="2" id="KW-1185">Reference proteome</keyword>
<accession>A0ABT8B0M7</accession>
<organism evidence="1 2">
    <name type="scientific">Methylobacterium longum</name>
    <dbReference type="NCBI Taxonomy" id="767694"/>
    <lineage>
        <taxon>Bacteria</taxon>
        <taxon>Pseudomonadati</taxon>
        <taxon>Pseudomonadota</taxon>
        <taxon>Alphaproteobacteria</taxon>
        <taxon>Hyphomicrobiales</taxon>
        <taxon>Methylobacteriaceae</taxon>
        <taxon>Methylobacterium</taxon>
    </lineage>
</organism>
<sequence>MPVTPIEAADALLRVIVKGDRERFAARLAAFKGRPFMDPGTSGATDVLDVAGLAADPVGTACRAELRRIGNAIYAAGVSDALSAAKISVAEMDRTYADWRTIVLESVWAGIRRRVS</sequence>
<gene>
    <name evidence="1" type="ORF">QWZ18_31285</name>
</gene>
<name>A0ABT8B0M7_9HYPH</name>
<dbReference type="EMBL" id="JAUFPT010000140">
    <property type="protein sequence ID" value="MDN3575068.1"/>
    <property type="molecule type" value="Genomic_DNA"/>
</dbReference>
<comment type="caution">
    <text evidence="1">The sequence shown here is derived from an EMBL/GenBank/DDBJ whole genome shotgun (WGS) entry which is preliminary data.</text>
</comment>
<dbReference type="Proteomes" id="UP001244297">
    <property type="component" value="Unassembled WGS sequence"/>
</dbReference>
<reference evidence="2" key="1">
    <citation type="journal article" date="2019" name="Int. J. Syst. Evol. Microbiol.">
        <title>The Global Catalogue of Microorganisms (GCM) 10K type strain sequencing project: providing services to taxonomists for standard genome sequencing and annotation.</title>
        <authorList>
            <consortium name="The Broad Institute Genomics Platform"/>
            <consortium name="The Broad Institute Genome Sequencing Center for Infectious Disease"/>
            <person name="Wu L."/>
            <person name="Ma J."/>
        </authorList>
    </citation>
    <scope>NUCLEOTIDE SEQUENCE [LARGE SCALE GENOMIC DNA]</scope>
    <source>
        <strain evidence="2">CECT 7806</strain>
    </source>
</reference>
<evidence type="ECO:0000313" key="1">
    <source>
        <dbReference type="EMBL" id="MDN3575068.1"/>
    </source>
</evidence>
<protein>
    <submittedName>
        <fullName evidence="1">Uncharacterized protein</fullName>
    </submittedName>
</protein>